<feature type="region of interest" description="Disordered" evidence="7">
    <location>
        <begin position="978"/>
        <end position="1077"/>
    </location>
</feature>
<feature type="domain" description="Zinc finger PHD-type" evidence="8">
    <location>
        <begin position="282"/>
        <end position="349"/>
    </location>
</feature>
<organism evidence="9">
    <name type="scientific">Davidia involucrata</name>
    <name type="common">Dove tree</name>
    <dbReference type="NCBI Taxonomy" id="16924"/>
    <lineage>
        <taxon>Eukaryota</taxon>
        <taxon>Viridiplantae</taxon>
        <taxon>Streptophyta</taxon>
        <taxon>Embryophyta</taxon>
        <taxon>Tracheophyta</taxon>
        <taxon>Spermatophyta</taxon>
        <taxon>Magnoliopsida</taxon>
        <taxon>eudicotyledons</taxon>
        <taxon>Gunneridae</taxon>
        <taxon>Pentapetalae</taxon>
        <taxon>asterids</taxon>
        <taxon>Cornales</taxon>
        <taxon>Nyssaceae</taxon>
        <taxon>Davidia</taxon>
    </lineage>
</organism>
<feature type="domain" description="Zinc finger PHD-type" evidence="8">
    <location>
        <begin position="350"/>
        <end position="416"/>
    </location>
</feature>
<evidence type="ECO:0000256" key="2">
    <source>
        <dbReference type="ARBA" id="ARBA00022723"/>
    </source>
</evidence>
<evidence type="ECO:0000256" key="1">
    <source>
        <dbReference type="ARBA" id="ARBA00004123"/>
    </source>
</evidence>
<feature type="compositionally biased region" description="Polar residues" evidence="7">
    <location>
        <begin position="1269"/>
        <end position="1282"/>
    </location>
</feature>
<dbReference type="PANTHER" id="PTHR46235">
    <property type="entry name" value="PHD FINGER-CONTAINING PROTEIN DDB_G0268158"/>
    <property type="match status" value="1"/>
</dbReference>
<dbReference type="Gene3D" id="3.30.40.10">
    <property type="entry name" value="Zinc/RING finger domain, C3HC4 (zinc finger)"/>
    <property type="match status" value="2"/>
</dbReference>
<sequence length="1282" mass="144566">MASSDDEGESLAHTVSNYYFVDDKDEPISFSELPVQWNEGESPEGKREQTFLHGTADNGLQKIYKQVTAWKFDLSDAKPEILVLSKENNWIKLQKPRKSYEDTIRTILITVHCLHFVKKNPETSGRSLWDHLAKVFSLYEVKPSENDIMDHITLISEAVKRDETLAKSKLLVAFLEEKPRKRKALDEDVRTTANSGFIVDDDMIDEAEEDGSDEEDELFDSVCSICDNGGELLCCEGRCMRSFHATVEAGTESTCKSLRLSDEQVEAIQNFFCKNCQYKQHQCFSCGELGSSDKSSDAAEVFACVSATCGRFYHPHCVAKLLHCESETDAEELQKKIAAGESFTCPVHKCHVCKQGENKMDPELQFAMCRRCPKSYHRKCLPRKIAFEDLEDEDIIQRAWEGLMPNRILIYCLKHDIDDDLGTPIRNHIKFPNVGEKKKKLASDLLSSREKVTQRGRSLASEDAPGKRTDGKALKRVEMLSSFIKERNSSKNSEKRSRGAVLSKKQKVVDTSSKPLNKSASTKVNKATADESGPSLGERLYTFMNKDSEPVKSRKGGAADGEHKKPPTVKPAMKEMTSLPPVDADTKRRIMALMKDASSSITLENIIEKHKVPTTHAYSSRNVVDKTITLGKVEGSIEAVRAALQKLEEGCSIEDAKAVCEPGLLNQMTKWKNKLKVYLAPFLHGMRYTSFGRHFTKVDKLKEIVDMLHLYVQDGDMIVDFCCGANDFSCLMKKKLDETGKKCSYKNYDVLPAKNDFNFEKRDWMSVRPKELPTGSQLIMGLNPPFGVNATLANKFINKALEFKPKLLILIVPQETERLDKKEPPYDLVWEDDELLAGKSFYLPGSVDVNDKQMDQWNVSPPPLYLWSRPDWTAKHKEIAQQHGHSSRVLEQSRLEENHYEMLVNDYPVEDNDWIAKHKEIAEQHGHSSRVQEESHLEENHNDYLVEDTDLNGETFMLADDHSVQNEEPELLQGRATSMTESHKGGFPCDKADREGHENHGHVKNQSEENSKKRRRGKGKLGRGSGEIPLEDAQNGQRHSPPKMTASKSLDSPPSKPLETSSTDVGDERYRHFDHSTAGQFQTGYGYTRADDMARRYSLISEVEPYSSVTHRWSNGASPGPDFAVMNMEQQFPGFPRESIDSREYRRTYISEMDEKYGRESNIPRLYPDSLGQRSSYLAGPGPGPGPGFSSSPYGHHLGSAAADSTYARMNTSAMQRYAPRLDELNHSRTNTLGSESFPMSRSSVYDPPRPPQSGYRADSLGFAPGPYNSFSQQNTSGWLNE</sequence>
<name>A0A5B7BGT9_DAVIN</name>
<gene>
    <name evidence="9" type="ORF">Din_037581</name>
</gene>
<comment type="subcellular location">
    <subcellularLocation>
        <location evidence="1">Nucleus</location>
    </subcellularLocation>
</comment>
<feature type="compositionally biased region" description="Basic residues" evidence="7">
    <location>
        <begin position="1012"/>
        <end position="1021"/>
    </location>
</feature>
<dbReference type="InterPro" id="IPR058939">
    <property type="entry name" value="Mtase_EDM2"/>
</dbReference>
<dbReference type="GO" id="GO:0008270">
    <property type="term" value="F:zinc ion binding"/>
    <property type="evidence" value="ECO:0007669"/>
    <property type="project" value="UniProtKB-KW"/>
</dbReference>
<keyword evidence="6" id="KW-0539">Nucleus</keyword>
<evidence type="ECO:0000259" key="8">
    <source>
        <dbReference type="SMART" id="SM00249"/>
    </source>
</evidence>
<protein>
    <recommendedName>
        <fullName evidence="8">Zinc finger PHD-type domain-containing protein</fullName>
    </recommendedName>
</protein>
<evidence type="ECO:0000256" key="5">
    <source>
        <dbReference type="ARBA" id="ARBA00022833"/>
    </source>
</evidence>
<dbReference type="CDD" id="cd15565">
    <property type="entry name" value="PHD2_NSD"/>
    <property type="match status" value="1"/>
</dbReference>
<keyword evidence="5" id="KW-0862">Zinc</keyword>
<feature type="domain" description="Zinc finger PHD-type" evidence="8">
    <location>
        <begin position="222"/>
        <end position="277"/>
    </location>
</feature>
<dbReference type="Pfam" id="PF12047">
    <property type="entry name" value="DNMT1-RFD"/>
    <property type="match status" value="1"/>
</dbReference>
<dbReference type="Pfam" id="PF23004">
    <property type="entry name" value="PHDvar_NSD"/>
    <property type="match status" value="1"/>
</dbReference>
<dbReference type="GO" id="GO:0006338">
    <property type="term" value="P:chromatin remodeling"/>
    <property type="evidence" value="ECO:0007669"/>
    <property type="project" value="UniProtKB-ARBA"/>
</dbReference>
<keyword evidence="4" id="KW-0863">Zinc-finger</keyword>
<dbReference type="InterPro" id="IPR055197">
    <property type="entry name" value="PHDvar_NSD"/>
</dbReference>
<evidence type="ECO:0000256" key="6">
    <source>
        <dbReference type="ARBA" id="ARBA00023242"/>
    </source>
</evidence>
<dbReference type="InterPro" id="IPR022702">
    <property type="entry name" value="Cytosine_MeTrfase1_RFD"/>
</dbReference>
<evidence type="ECO:0000256" key="4">
    <source>
        <dbReference type="ARBA" id="ARBA00022771"/>
    </source>
</evidence>
<reference evidence="9" key="1">
    <citation type="submission" date="2019-08" db="EMBL/GenBank/DDBJ databases">
        <title>Reference gene set and small RNA set construction with multiple tissues from Davidia involucrata Baill.</title>
        <authorList>
            <person name="Yang H."/>
            <person name="Zhou C."/>
            <person name="Li G."/>
            <person name="Wang J."/>
            <person name="Gao P."/>
            <person name="Wang M."/>
            <person name="Wang R."/>
            <person name="Zhao Y."/>
        </authorList>
    </citation>
    <scope>NUCLEOTIDE SEQUENCE</scope>
    <source>
        <tissue evidence="9">Mixed with DoveR01_LX</tissue>
    </source>
</reference>
<feature type="region of interest" description="Disordered" evidence="7">
    <location>
        <begin position="1212"/>
        <end position="1282"/>
    </location>
</feature>
<proteinExistence type="predicted"/>
<dbReference type="Pfam" id="PF26055">
    <property type="entry name" value="Mtase_EDM2"/>
    <property type="match status" value="1"/>
</dbReference>
<feature type="compositionally biased region" description="Basic and acidic residues" evidence="7">
    <location>
        <begin position="464"/>
        <end position="497"/>
    </location>
</feature>
<evidence type="ECO:0000256" key="7">
    <source>
        <dbReference type="SAM" id="MobiDB-lite"/>
    </source>
</evidence>
<feature type="compositionally biased region" description="Basic and acidic residues" evidence="7">
    <location>
        <begin position="990"/>
        <end position="1011"/>
    </location>
</feature>
<dbReference type="PANTHER" id="PTHR46235:SF3">
    <property type="entry name" value="PHD FINGER-CONTAINING PROTEIN DDB_G0268158"/>
    <property type="match status" value="1"/>
</dbReference>
<dbReference type="InterPro" id="IPR001965">
    <property type="entry name" value="Znf_PHD"/>
</dbReference>
<accession>A0A5B7BGT9</accession>
<dbReference type="Pfam" id="PF22908">
    <property type="entry name" value="PHD_NSD"/>
    <property type="match status" value="1"/>
</dbReference>
<dbReference type="SMART" id="SM00249">
    <property type="entry name" value="PHD"/>
    <property type="match status" value="3"/>
</dbReference>
<dbReference type="InterPro" id="IPR055198">
    <property type="entry name" value="NSD_PHD"/>
</dbReference>
<feature type="region of interest" description="Disordered" evidence="7">
    <location>
        <begin position="446"/>
        <end position="574"/>
    </location>
</feature>
<dbReference type="CDD" id="cd15566">
    <property type="entry name" value="PHD3_NSD"/>
    <property type="match status" value="1"/>
</dbReference>
<evidence type="ECO:0000313" key="9">
    <source>
        <dbReference type="EMBL" id="MPA68140.1"/>
    </source>
</evidence>
<keyword evidence="3" id="KW-0677">Repeat</keyword>
<evidence type="ECO:0000256" key="3">
    <source>
        <dbReference type="ARBA" id="ARBA00022737"/>
    </source>
</evidence>
<dbReference type="GO" id="GO:0005634">
    <property type="term" value="C:nucleus"/>
    <property type="evidence" value="ECO:0007669"/>
    <property type="project" value="UniProtKB-SubCell"/>
</dbReference>
<keyword evidence="2" id="KW-0479">Metal-binding</keyword>
<feature type="compositionally biased region" description="Polar residues" evidence="7">
    <location>
        <begin position="509"/>
        <end position="525"/>
    </location>
</feature>
<dbReference type="EMBL" id="GHES01037581">
    <property type="protein sequence ID" value="MPA68140.1"/>
    <property type="molecule type" value="Transcribed_RNA"/>
</dbReference>
<feature type="compositionally biased region" description="Polar residues" evidence="7">
    <location>
        <begin position="1228"/>
        <end position="1244"/>
    </location>
</feature>
<feature type="compositionally biased region" description="Basic and acidic residues" evidence="7">
    <location>
        <begin position="1066"/>
        <end position="1075"/>
    </location>
</feature>
<dbReference type="InterPro" id="IPR013083">
    <property type="entry name" value="Znf_RING/FYVE/PHD"/>
</dbReference>
<feature type="region of interest" description="Disordered" evidence="7">
    <location>
        <begin position="1160"/>
        <end position="1197"/>
    </location>
</feature>